<dbReference type="CDD" id="cd06153">
    <property type="entry name" value="YjgF_YER057c_UK114_like_5"/>
    <property type="match status" value="1"/>
</dbReference>
<dbReference type="PANTHER" id="PTHR11803:SF39">
    <property type="entry name" value="2-IMINOBUTANOATE_2-IMINOPROPANOATE DEAMINASE"/>
    <property type="match status" value="1"/>
</dbReference>
<dbReference type="EMBL" id="JAPDPI010000004">
    <property type="protein sequence ID" value="MCW3804666.1"/>
    <property type="molecule type" value="Genomic_DNA"/>
</dbReference>
<dbReference type="InterPro" id="IPR006175">
    <property type="entry name" value="YjgF/YER057c/UK114"/>
</dbReference>
<dbReference type="RefSeq" id="WP_301197885.1">
    <property type="nucleotide sequence ID" value="NZ_JAPDPI010000004.1"/>
</dbReference>
<protein>
    <submittedName>
        <fullName evidence="1">Rid family hydrolase</fullName>
    </submittedName>
</protein>
<dbReference type="GO" id="GO:0019239">
    <property type="term" value="F:deaminase activity"/>
    <property type="evidence" value="ECO:0007669"/>
    <property type="project" value="TreeGrafter"/>
</dbReference>
<keyword evidence="2" id="KW-1185">Reference proteome</keyword>
<gene>
    <name evidence="1" type="ORF">OM074_03450</name>
</gene>
<keyword evidence="1" id="KW-0378">Hydrolase</keyword>
<organism evidence="1 2">
    <name type="scientific">Plebeiibacterium marinum</name>
    <dbReference type="NCBI Taxonomy" id="2992111"/>
    <lineage>
        <taxon>Bacteria</taxon>
        <taxon>Pseudomonadati</taxon>
        <taxon>Bacteroidota</taxon>
        <taxon>Bacteroidia</taxon>
        <taxon>Marinilabiliales</taxon>
        <taxon>Marinilabiliaceae</taxon>
        <taxon>Plebeiibacterium</taxon>
    </lineage>
</organism>
<evidence type="ECO:0000313" key="2">
    <source>
        <dbReference type="Proteomes" id="UP001207408"/>
    </source>
</evidence>
<evidence type="ECO:0000313" key="1">
    <source>
        <dbReference type="EMBL" id="MCW3804666.1"/>
    </source>
</evidence>
<dbReference type="AlphaFoldDB" id="A0AAE3MB95"/>
<dbReference type="InterPro" id="IPR035959">
    <property type="entry name" value="RutC-like_sf"/>
</dbReference>
<comment type="caution">
    <text evidence="1">The sequence shown here is derived from an EMBL/GenBank/DDBJ whole genome shotgun (WGS) entry which is preliminary data.</text>
</comment>
<proteinExistence type="predicted"/>
<dbReference type="Gene3D" id="3.30.1330.40">
    <property type="entry name" value="RutC-like"/>
    <property type="match status" value="2"/>
</dbReference>
<dbReference type="PANTHER" id="PTHR11803">
    <property type="entry name" value="2-IMINOBUTANOATE/2-IMINOPROPANOATE DEAMINASE RIDA"/>
    <property type="match status" value="1"/>
</dbReference>
<accession>A0AAE3MB95</accession>
<name>A0AAE3MB95_9BACT</name>
<dbReference type="Proteomes" id="UP001207408">
    <property type="component" value="Unassembled WGS sequence"/>
</dbReference>
<reference evidence="1" key="1">
    <citation type="submission" date="2022-10" db="EMBL/GenBank/DDBJ databases">
        <authorList>
            <person name="Yu W.X."/>
        </authorList>
    </citation>
    <scope>NUCLEOTIDE SEQUENCE</scope>
    <source>
        <strain evidence="1">D04</strain>
    </source>
</reference>
<dbReference type="SUPFAM" id="SSF55298">
    <property type="entry name" value="YjgF-like"/>
    <property type="match status" value="1"/>
</dbReference>
<dbReference type="Pfam" id="PF01042">
    <property type="entry name" value="Ribonuc_L-PSP"/>
    <property type="match status" value="1"/>
</dbReference>
<dbReference type="GO" id="GO:0005829">
    <property type="term" value="C:cytosol"/>
    <property type="evidence" value="ECO:0007669"/>
    <property type="project" value="TreeGrafter"/>
</dbReference>
<sequence>MYFDKIKTNLVDINYSKFDGANSEEYNIIMQPTINGSIDEQINALRLGLELFFKKEACTSDDIAFQRLFVSDFTNQSADLYNADLFNCDCALSIVQQSPLNGNKVALWTTIYKGKENAIFRKEKDDCKLVIDHNGYQHMYTTQMIGDKDNYCSYDQTNHIFDDYLRMLDGHNLTLKEHCIRTWFYVRDIDNNYAGMVKARNEIFDQYQMTKDTHFITSTGIEGRFADPSALVLLDTYAVGGIKPEQIKFLEARDYLNPTHEYGVAFERGTAVDYGDRRQIFISGTASIDNKGEIVHVGDIHGQINRTFENIQALLSEAESNLDDISSMIVYLRDVADYNVTEAYMKKNYPHLPYIIVLAPVCRPGWLIEIECIAVKEINNKAYNCF</sequence>